<organism evidence="1 2">
    <name type="scientific">Pseudorhizobium halotolerans</name>
    <dbReference type="NCBI Taxonomy" id="1233081"/>
    <lineage>
        <taxon>Bacteria</taxon>
        <taxon>Pseudomonadati</taxon>
        <taxon>Pseudomonadota</taxon>
        <taxon>Alphaproteobacteria</taxon>
        <taxon>Hyphomicrobiales</taxon>
        <taxon>Rhizobiaceae</taxon>
        <taxon>Rhizobium/Agrobacterium group</taxon>
        <taxon>Pseudorhizobium</taxon>
    </lineage>
</organism>
<dbReference type="Proteomes" id="UP000601041">
    <property type="component" value="Unassembled WGS sequence"/>
</dbReference>
<evidence type="ECO:0000313" key="2">
    <source>
        <dbReference type="Proteomes" id="UP000601041"/>
    </source>
</evidence>
<dbReference type="EMBL" id="CABFWE030000005">
    <property type="protein sequence ID" value="CAD7036158.1"/>
    <property type="molecule type" value="Genomic_DNA"/>
</dbReference>
<sequence length="100" mass="11530">MKVPAELYTTSPRLYQGLPDIDYPFHDRDAIVTNCGRLCIHRKKINISTVLAGQRLGLKEVDDGIWLVSFMHYDLGYIDLEQRTLQTIDNPFGTRLSPMY</sequence>
<protein>
    <submittedName>
        <fullName evidence="1">Transposase</fullName>
    </submittedName>
</protein>
<comment type="caution">
    <text evidence="1">The sequence shown here is derived from an EMBL/GenBank/DDBJ whole genome shotgun (WGS) entry which is preliminary data.</text>
</comment>
<accession>A0ABM8PLC4</accession>
<name>A0ABM8PLC4_9HYPH</name>
<evidence type="ECO:0000313" key="1">
    <source>
        <dbReference type="EMBL" id="CAD7036158.1"/>
    </source>
</evidence>
<reference evidence="1 2" key="1">
    <citation type="submission" date="2020-11" db="EMBL/GenBank/DDBJ databases">
        <authorList>
            <person name="Lassalle F."/>
        </authorList>
    </citation>
    <scope>NUCLEOTIDE SEQUENCE [LARGE SCALE GENOMIC DNA]</scope>
    <source>
        <strain evidence="1 2">AB21</strain>
    </source>
</reference>
<proteinExistence type="predicted"/>
<gene>
    <name evidence="1" type="ORF">RHAB21_02489</name>
</gene>
<keyword evidence="2" id="KW-1185">Reference proteome</keyword>